<dbReference type="Gene3D" id="3.40.109.10">
    <property type="entry name" value="NADH Oxidase"/>
    <property type="match status" value="1"/>
</dbReference>
<proteinExistence type="inferred from homology"/>
<protein>
    <submittedName>
        <fullName evidence="4">NAD(P)H nitroreductase YodC</fullName>
        <ecNumber evidence="4">1.-.-.-</ecNumber>
    </submittedName>
</protein>
<evidence type="ECO:0000256" key="2">
    <source>
        <dbReference type="ARBA" id="ARBA00023002"/>
    </source>
</evidence>
<comment type="caution">
    <text evidence="4">The sequence shown here is derived from an EMBL/GenBank/DDBJ whole genome shotgun (WGS) entry which is preliminary data.</text>
</comment>
<dbReference type="EMBL" id="CAKJTJ010000011">
    <property type="protein sequence ID" value="CAG9621593.1"/>
    <property type="molecule type" value="Genomic_DNA"/>
</dbReference>
<dbReference type="GO" id="GO:0016491">
    <property type="term" value="F:oxidoreductase activity"/>
    <property type="evidence" value="ECO:0007669"/>
    <property type="project" value="UniProtKB-KW"/>
</dbReference>
<sequence>MANTTTNKSAIDIMKERHSVRKYTKYDMPQQDLNEILEATITAPSSWNLQPWKFLVIQSDSQKEKLLPIAYNQQQIVDSCVTIAILGDLEAHLNAEKVYGEVVSKGFMKPEVKDILTGQINAAYNNDQFARDEAIMNSSLAAMQLMLAAKDKGYDTVPMGGFDRIAFKQEFQVPERLVPIMLISVGKAAAAAHGTLRFPLDDVVTYETF</sequence>
<gene>
    <name evidence="4" type="primary">yodC</name>
    <name evidence="4" type="ORF">BACCIP111883_02366</name>
</gene>
<dbReference type="SUPFAM" id="SSF55469">
    <property type="entry name" value="FMN-dependent nitroreductase-like"/>
    <property type="match status" value="1"/>
</dbReference>
<keyword evidence="5" id="KW-1185">Reference proteome</keyword>
<comment type="similarity">
    <text evidence="1">Belongs to the nitroreductase family.</text>
</comment>
<dbReference type="InterPro" id="IPR000415">
    <property type="entry name" value="Nitroreductase-like"/>
</dbReference>
<accession>A0ABM8YPB6</accession>
<keyword evidence="2 4" id="KW-0560">Oxidoreductase</keyword>
<evidence type="ECO:0000256" key="1">
    <source>
        <dbReference type="ARBA" id="ARBA00007118"/>
    </source>
</evidence>
<dbReference type="EC" id="1.-.-.-" evidence="4"/>
<dbReference type="Pfam" id="PF00881">
    <property type="entry name" value="Nitroreductase"/>
    <property type="match status" value="1"/>
</dbReference>
<reference evidence="4 5" key="1">
    <citation type="submission" date="2021-10" db="EMBL/GenBank/DDBJ databases">
        <authorList>
            <person name="Criscuolo A."/>
        </authorList>
    </citation>
    <scope>NUCLEOTIDE SEQUENCE [LARGE SCALE GENOMIC DNA]</scope>
    <source>
        <strain evidence="5">CIP 111883</strain>
    </source>
</reference>
<evidence type="ECO:0000313" key="4">
    <source>
        <dbReference type="EMBL" id="CAG9621593.1"/>
    </source>
</evidence>
<dbReference type="InterPro" id="IPR029479">
    <property type="entry name" value="Nitroreductase"/>
</dbReference>
<dbReference type="PANTHER" id="PTHR43673">
    <property type="entry name" value="NAD(P)H NITROREDUCTASE YDGI-RELATED"/>
    <property type="match status" value="1"/>
</dbReference>
<organism evidence="4 5">
    <name type="scientific">Sutcliffiella rhizosphaerae</name>
    <dbReference type="NCBI Taxonomy" id="2880967"/>
    <lineage>
        <taxon>Bacteria</taxon>
        <taxon>Bacillati</taxon>
        <taxon>Bacillota</taxon>
        <taxon>Bacilli</taxon>
        <taxon>Bacillales</taxon>
        <taxon>Bacillaceae</taxon>
        <taxon>Sutcliffiella</taxon>
    </lineage>
</organism>
<feature type="domain" description="Nitroreductase" evidence="3">
    <location>
        <begin position="15"/>
        <end position="187"/>
    </location>
</feature>
<dbReference type="PANTHER" id="PTHR43673:SF3">
    <property type="entry name" value="NAD(P)H NITROREDUCTASE YODC-RELATED"/>
    <property type="match status" value="1"/>
</dbReference>
<dbReference type="Proteomes" id="UP000789833">
    <property type="component" value="Unassembled WGS sequence"/>
</dbReference>
<evidence type="ECO:0000313" key="5">
    <source>
        <dbReference type="Proteomes" id="UP000789833"/>
    </source>
</evidence>
<name>A0ABM8YPB6_9BACI</name>
<dbReference type="CDD" id="cd02137">
    <property type="entry name" value="MhqN-like"/>
    <property type="match status" value="1"/>
</dbReference>
<evidence type="ECO:0000259" key="3">
    <source>
        <dbReference type="Pfam" id="PF00881"/>
    </source>
</evidence>